<dbReference type="InterPro" id="IPR026875">
    <property type="entry name" value="PHydrolase_assoc_dom"/>
</dbReference>
<dbReference type="PROSITE" id="PS51831">
    <property type="entry name" value="HD"/>
    <property type="match status" value="1"/>
</dbReference>
<comment type="similarity">
    <text evidence="2">Belongs to the dGTPase family. Type 2 subfamily.</text>
</comment>
<evidence type="ECO:0000313" key="4">
    <source>
        <dbReference type="EMBL" id="GAF26353.1"/>
    </source>
</evidence>
<keyword evidence="1 2" id="KW-0378">Hydrolase</keyword>
<dbReference type="CDD" id="cd00077">
    <property type="entry name" value="HDc"/>
    <property type="match status" value="1"/>
</dbReference>
<dbReference type="GO" id="GO:0016793">
    <property type="term" value="F:triphosphoric monoester hydrolase activity"/>
    <property type="evidence" value="ECO:0007669"/>
    <property type="project" value="InterPro"/>
</dbReference>
<gene>
    <name evidence="4" type="ORF">MTY_1692</name>
</gene>
<evidence type="ECO:0000256" key="1">
    <source>
        <dbReference type="ARBA" id="ARBA00022801"/>
    </source>
</evidence>
<name>A0A0S6UB74_NEOTH</name>
<dbReference type="Gene3D" id="1.10.3210.10">
    <property type="entry name" value="Hypothetical protein af1432"/>
    <property type="match status" value="1"/>
</dbReference>
<sequence>MLLREEAEKREEILLSPLASLSSRTRGRQKPEEPCPIRTEYQRDRDRIIHCKAFRRLKHKTQVFIAPGGDHYRTRLTHTLEVAQISRTIARALRLNEDLTEAIALGHDLGHTPFGHSGEEALNEVVPGGFKHNLQSLRVVEVLEGGSGLNLTWEVRDGIAHHTGPVKPGTLEGRIICYADRIAYINHDIDDAIRAGIIVPEQLPKACLRVLGDSHRQRIDTMVTDLIHHSWRMGQIGMSPEVQQATDTLRAFLFEKVYIGSRAKAEEGKAKRLLQQLYRYYLENPEELPPAANPGDDLARRACDYIAGMTDSYAILQYTRIFVPRGFPT</sequence>
<protein>
    <recommendedName>
        <fullName evidence="2">Deoxyguanosinetriphosphate triphosphohydrolase-like protein</fullName>
    </recommendedName>
</protein>
<dbReference type="Pfam" id="PF01966">
    <property type="entry name" value="HD"/>
    <property type="match status" value="1"/>
</dbReference>
<dbReference type="PANTHER" id="PTHR35795:SF1">
    <property type="entry name" value="BIS(5'-NUCLEOSYL)-TETRAPHOSPHATASE, SYMMETRICAL"/>
    <property type="match status" value="1"/>
</dbReference>
<dbReference type="AlphaFoldDB" id="A0A0S6UB74"/>
<dbReference type="InterPro" id="IPR006674">
    <property type="entry name" value="HD_domain"/>
</dbReference>
<organism evidence="4">
    <name type="scientific">Moorella thermoacetica Y72</name>
    <dbReference type="NCBI Taxonomy" id="1325331"/>
    <lineage>
        <taxon>Bacteria</taxon>
        <taxon>Bacillati</taxon>
        <taxon>Bacillota</taxon>
        <taxon>Clostridia</taxon>
        <taxon>Neomoorellales</taxon>
        <taxon>Neomoorellaceae</taxon>
        <taxon>Neomoorella</taxon>
    </lineage>
</organism>
<evidence type="ECO:0000259" key="3">
    <source>
        <dbReference type="PROSITE" id="PS51831"/>
    </source>
</evidence>
<dbReference type="InterPro" id="IPR051094">
    <property type="entry name" value="Diverse_Catalytic_Enzymes"/>
</dbReference>
<dbReference type="RefSeq" id="WP_011392159.1">
    <property type="nucleotide sequence ID" value="NZ_DF238840.1"/>
</dbReference>
<dbReference type="InterPro" id="IPR003607">
    <property type="entry name" value="HD/PDEase_dom"/>
</dbReference>
<evidence type="ECO:0000256" key="2">
    <source>
        <dbReference type="HAMAP-Rule" id="MF_01212"/>
    </source>
</evidence>
<dbReference type="NCBIfam" id="NF002327">
    <property type="entry name" value="PRK01286.1-2"/>
    <property type="match status" value="1"/>
</dbReference>
<dbReference type="PANTHER" id="PTHR35795">
    <property type="entry name" value="SLR1885 PROTEIN"/>
    <property type="match status" value="1"/>
</dbReference>
<dbReference type="InterPro" id="IPR006261">
    <property type="entry name" value="dGTPase"/>
</dbReference>
<dbReference type="SMART" id="SM00471">
    <property type="entry name" value="HDc"/>
    <property type="match status" value="1"/>
</dbReference>
<reference evidence="4" key="1">
    <citation type="journal article" date="2014" name="Gene">
        <title>Genome-guided analysis of transformation efficiency and carbon dioxide assimilation by Moorella thermoacetica Y72.</title>
        <authorList>
            <person name="Tsukahara K."/>
            <person name="Kita A."/>
            <person name="Nakashimada Y."/>
            <person name="Hoshino T."/>
            <person name="Murakami K."/>
        </authorList>
    </citation>
    <scope>NUCLEOTIDE SEQUENCE [LARGE SCALE GENOMIC DNA]</scope>
    <source>
        <strain evidence="4">Y72</strain>
    </source>
</reference>
<dbReference type="Proteomes" id="UP000063718">
    <property type="component" value="Unassembled WGS sequence"/>
</dbReference>
<dbReference type="NCBIfam" id="TIGR01353">
    <property type="entry name" value="dGTP_triPase"/>
    <property type="match status" value="1"/>
</dbReference>
<dbReference type="SUPFAM" id="SSF109604">
    <property type="entry name" value="HD-domain/PDEase-like"/>
    <property type="match status" value="1"/>
</dbReference>
<dbReference type="InterPro" id="IPR023023">
    <property type="entry name" value="dNTPase_2"/>
</dbReference>
<feature type="domain" description="HD" evidence="3">
    <location>
        <begin position="75"/>
        <end position="185"/>
    </location>
</feature>
<dbReference type="GeneID" id="45616667"/>
<proteinExistence type="inferred from homology"/>
<dbReference type="HAMAP" id="MF_01212">
    <property type="entry name" value="dGTPase_type2"/>
    <property type="match status" value="1"/>
</dbReference>
<accession>A0A0S6UB74</accession>
<dbReference type="Pfam" id="PF13286">
    <property type="entry name" value="HD_assoc"/>
    <property type="match status" value="1"/>
</dbReference>
<dbReference type="EMBL" id="DF238840">
    <property type="protein sequence ID" value="GAF26353.1"/>
    <property type="molecule type" value="Genomic_DNA"/>
</dbReference>